<dbReference type="EMBL" id="LKAJ02000001">
    <property type="protein sequence ID" value="MCS5710868.1"/>
    <property type="molecule type" value="Genomic_DNA"/>
</dbReference>
<dbReference type="STRING" id="295108.HT99x_01476"/>
<evidence type="ECO:0000313" key="7">
    <source>
        <dbReference type="EMBL" id="MCS5710868.1"/>
    </source>
</evidence>
<proteinExistence type="inferred from homology"/>
<dbReference type="EMBL" id="LKAJ01000005">
    <property type="protein sequence ID" value="KRG21300.1"/>
    <property type="molecule type" value="Genomic_DNA"/>
</dbReference>
<keyword evidence="2" id="KW-0813">Transport</keyword>
<keyword evidence="3" id="KW-0547">Nucleotide-binding</keyword>
<evidence type="ECO:0000313" key="6">
    <source>
        <dbReference type="EMBL" id="KRG21300.1"/>
    </source>
</evidence>
<dbReference type="GO" id="GO:0016887">
    <property type="term" value="F:ATP hydrolysis activity"/>
    <property type="evidence" value="ECO:0007669"/>
    <property type="project" value="InterPro"/>
</dbReference>
<dbReference type="AlphaFoldDB" id="A0A0Q9YWH4"/>
<evidence type="ECO:0000259" key="5">
    <source>
        <dbReference type="PROSITE" id="PS50893"/>
    </source>
</evidence>
<dbReference type="InterPro" id="IPR003439">
    <property type="entry name" value="ABC_transporter-like_ATP-bd"/>
</dbReference>
<keyword evidence="8" id="KW-1185">Reference proteome</keyword>
<organism evidence="6">
    <name type="scientific">Candidatus Berkiella aquae</name>
    <dbReference type="NCBI Taxonomy" id="295108"/>
    <lineage>
        <taxon>Bacteria</taxon>
        <taxon>Pseudomonadati</taxon>
        <taxon>Pseudomonadota</taxon>
        <taxon>Gammaproteobacteria</taxon>
        <taxon>Candidatus Berkiellales</taxon>
        <taxon>Candidatus Berkiellaceae</taxon>
        <taxon>Candidatus Berkiella</taxon>
    </lineage>
</organism>
<dbReference type="PANTHER" id="PTHR43335">
    <property type="entry name" value="ABC TRANSPORTER, ATP-BINDING PROTEIN"/>
    <property type="match status" value="1"/>
</dbReference>
<dbReference type="OrthoDB" id="9805029at2"/>
<evidence type="ECO:0000313" key="8">
    <source>
        <dbReference type="Proteomes" id="UP000051497"/>
    </source>
</evidence>
<dbReference type="InterPro" id="IPR003593">
    <property type="entry name" value="AAA+_ATPase"/>
</dbReference>
<dbReference type="CDD" id="cd03230">
    <property type="entry name" value="ABC_DR_subfamily_A"/>
    <property type="match status" value="1"/>
</dbReference>
<dbReference type="GO" id="GO:0005524">
    <property type="term" value="F:ATP binding"/>
    <property type="evidence" value="ECO:0007669"/>
    <property type="project" value="UniProtKB-KW"/>
</dbReference>
<dbReference type="Proteomes" id="UP000051497">
    <property type="component" value="Unassembled WGS sequence"/>
</dbReference>
<name>A0A0Q9YWH4_9GAMM</name>
<evidence type="ECO:0000256" key="3">
    <source>
        <dbReference type="ARBA" id="ARBA00022741"/>
    </source>
</evidence>
<dbReference type="PANTHER" id="PTHR43335:SF2">
    <property type="entry name" value="ABC TRANSPORTER, ATP-BINDING PROTEIN"/>
    <property type="match status" value="1"/>
</dbReference>
<evidence type="ECO:0000256" key="2">
    <source>
        <dbReference type="ARBA" id="ARBA00022448"/>
    </source>
</evidence>
<feature type="domain" description="ABC transporter" evidence="5">
    <location>
        <begin position="2"/>
        <end position="232"/>
    </location>
</feature>
<sequence length="306" mass="34485">MIQIDDLCYDYPGKRALDHISCQIPAHSITALVGPNGAGKTTLLRCLSALDTPMNGKITIDGWDTDRFPRKIHEISSYLSDFFGLYDELTVEKNLQFFAWSRNCPSDKIDTLIEQALSRLQLNEYRKVTAGKLSRGLRQRLAIAQTIIHNPKMLFLDEPASGLDPEARHHLSQLLLSLQAQGMTLIVSSHILAELEDYSTHMLVIQNGKLVEQCALKDYQQKAESLSLSLTLTSEAAPYQQVISQIPNVTVKSCKENTMILELKGAKQEQQQLLKTLIAQDIPVLSLQEHKQRMQDVYLEIAKKKD</sequence>
<dbReference type="Gene3D" id="3.40.50.300">
    <property type="entry name" value="P-loop containing nucleotide triphosphate hydrolases"/>
    <property type="match status" value="1"/>
</dbReference>
<comment type="similarity">
    <text evidence="1">Belongs to the ABC transporter superfamily.</text>
</comment>
<keyword evidence="4 6" id="KW-0067">ATP-binding</keyword>
<dbReference type="SMART" id="SM00382">
    <property type="entry name" value="AAA"/>
    <property type="match status" value="1"/>
</dbReference>
<dbReference type="PATRIC" id="fig|1590043.3.peg.1506"/>
<dbReference type="PROSITE" id="PS50893">
    <property type="entry name" value="ABC_TRANSPORTER_2"/>
    <property type="match status" value="1"/>
</dbReference>
<dbReference type="RefSeq" id="WP_075066105.1">
    <property type="nucleotide sequence ID" value="NZ_LKAJ02000001.1"/>
</dbReference>
<gene>
    <name evidence="6" type="primary">ybhF_2</name>
    <name evidence="7" type="ORF">HT99x_005460</name>
    <name evidence="6" type="ORF">HT99x_01476</name>
</gene>
<reference evidence="7" key="2">
    <citation type="journal article" date="2016" name="Genome Announc.">
        <title>Draft Genome Sequences of Two Novel Amoeba-Resistant Intranuclear Bacteria, 'Candidatus Berkiella cookevillensis' and 'Candidatus Berkiella aquae'.</title>
        <authorList>
            <person name="Mehari Y.T."/>
            <person name="Arivett B.A."/>
            <person name="Farone A.L."/>
            <person name="Gunderson J.H."/>
            <person name="Farone M.B."/>
        </authorList>
    </citation>
    <scope>NUCLEOTIDE SEQUENCE</scope>
    <source>
        <strain evidence="7">HT99</strain>
    </source>
</reference>
<dbReference type="Pfam" id="PF00005">
    <property type="entry name" value="ABC_tran"/>
    <property type="match status" value="1"/>
</dbReference>
<evidence type="ECO:0000256" key="1">
    <source>
        <dbReference type="ARBA" id="ARBA00005417"/>
    </source>
</evidence>
<evidence type="ECO:0000256" key="4">
    <source>
        <dbReference type="ARBA" id="ARBA00022840"/>
    </source>
</evidence>
<accession>A0A0Q9YWH4</accession>
<dbReference type="SUPFAM" id="SSF52540">
    <property type="entry name" value="P-loop containing nucleoside triphosphate hydrolases"/>
    <property type="match status" value="1"/>
</dbReference>
<reference evidence="7" key="3">
    <citation type="submission" date="2021-06" db="EMBL/GenBank/DDBJ databases">
        <title>Genomic Description and Analysis of Intracellular Bacteria, Candidatus Berkiella cookevillensis and Candidatus Berkiella aquae.</title>
        <authorList>
            <person name="Kidane D.T."/>
            <person name="Mehari Y.T."/>
            <person name="Rice F.C."/>
            <person name="Arivett B.A."/>
            <person name="Farone A.L."/>
            <person name="Berk S.G."/>
            <person name="Farone M.B."/>
        </authorList>
    </citation>
    <scope>NUCLEOTIDE SEQUENCE</scope>
    <source>
        <strain evidence="7">HT99</strain>
    </source>
</reference>
<protein>
    <submittedName>
        <fullName evidence="6 7">ABC transporter ATP-binding protein</fullName>
    </submittedName>
</protein>
<dbReference type="InterPro" id="IPR027417">
    <property type="entry name" value="P-loop_NTPase"/>
</dbReference>
<reference evidence="6" key="1">
    <citation type="submission" date="2015-09" db="EMBL/GenBank/DDBJ databases">
        <title>Draft Genome Sequences of Two Novel Amoeba-resistant Intranuclear Bacteria, Candidatus Berkiella cookevillensis and Candidatus Berkiella aquae.</title>
        <authorList>
            <person name="Mehari Y.T."/>
            <person name="Arivett B.A."/>
            <person name="Farone A.L."/>
            <person name="Gunderson J.H."/>
            <person name="Farone M.B."/>
        </authorList>
    </citation>
    <scope>NUCLEOTIDE SEQUENCE [LARGE SCALE GENOMIC DNA]</scope>
    <source>
        <strain evidence="6">HT99</strain>
    </source>
</reference>
<comment type="caution">
    <text evidence="6">The sequence shown here is derived from an EMBL/GenBank/DDBJ whole genome shotgun (WGS) entry which is preliminary data.</text>
</comment>